<feature type="region of interest" description="Disordered" evidence="1">
    <location>
        <begin position="1"/>
        <end position="53"/>
    </location>
</feature>
<feature type="compositionally biased region" description="Basic and acidic residues" evidence="1">
    <location>
        <begin position="1"/>
        <end position="12"/>
    </location>
</feature>
<keyword evidence="3" id="KW-1185">Reference proteome</keyword>
<reference evidence="2 3" key="1">
    <citation type="journal article" date="2011" name="Curr. Microbiol.">
        <title>Luteibacter jiangsuensis sp. nov.: a methamidophos-degrading bacterium isolated from a methamidophos-manufacturing factory.</title>
        <authorList>
            <person name="Wang L."/>
            <person name="Wang G.L."/>
            <person name="Li S.P."/>
            <person name="Jiang J.D."/>
        </authorList>
    </citation>
    <scope>NUCLEOTIDE SEQUENCE [LARGE SCALE GENOMIC DNA]</scope>
    <source>
        <strain evidence="2 3">CGMCC 1.10133</strain>
    </source>
</reference>
<gene>
    <name evidence="2" type="ORF">HBF26_14610</name>
</gene>
<feature type="compositionally biased region" description="Basic and acidic residues" evidence="1">
    <location>
        <begin position="25"/>
        <end position="53"/>
    </location>
</feature>
<dbReference type="RefSeq" id="WP_167127966.1">
    <property type="nucleotide sequence ID" value="NZ_JAAQQR010000006.1"/>
</dbReference>
<sequence>MNEKSREHRPQSGDRNNNYVAEGDQPVHKDRDRKIKEGEEKMEKLRKRDEGIR</sequence>
<accession>A0ABX0Q859</accession>
<dbReference type="Proteomes" id="UP001429601">
    <property type="component" value="Unassembled WGS sequence"/>
</dbReference>
<organism evidence="2 3">
    <name type="scientific">Luteibacter jiangsuensis</name>
    <dbReference type="NCBI Taxonomy" id="637577"/>
    <lineage>
        <taxon>Bacteria</taxon>
        <taxon>Pseudomonadati</taxon>
        <taxon>Pseudomonadota</taxon>
        <taxon>Gammaproteobacteria</taxon>
        <taxon>Lysobacterales</taxon>
        <taxon>Rhodanobacteraceae</taxon>
        <taxon>Luteibacter</taxon>
    </lineage>
</organism>
<evidence type="ECO:0000256" key="1">
    <source>
        <dbReference type="SAM" id="MobiDB-lite"/>
    </source>
</evidence>
<evidence type="ECO:0000313" key="2">
    <source>
        <dbReference type="EMBL" id="NID06125.1"/>
    </source>
</evidence>
<comment type="caution">
    <text evidence="2">The sequence shown here is derived from an EMBL/GenBank/DDBJ whole genome shotgun (WGS) entry which is preliminary data.</text>
</comment>
<protein>
    <submittedName>
        <fullName evidence="2">Uncharacterized protein</fullName>
    </submittedName>
</protein>
<proteinExistence type="predicted"/>
<evidence type="ECO:0000313" key="3">
    <source>
        <dbReference type="Proteomes" id="UP001429601"/>
    </source>
</evidence>
<name>A0ABX0Q859_9GAMM</name>
<dbReference type="EMBL" id="JAAQQR010000006">
    <property type="protein sequence ID" value="NID06125.1"/>
    <property type="molecule type" value="Genomic_DNA"/>
</dbReference>